<dbReference type="RefSeq" id="XP_024738753.1">
    <property type="nucleotide sequence ID" value="XM_024872144.1"/>
</dbReference>
<dbReference type="GeneID" id="36580225"/>
<sequence>MSIVPSAPSELPPFFPWTVEFASKGYRILSPGQRFSFCSLLSVLFSVSRKQASKADPLARFRRRKPSDRCACTKGVDIESNQPIRHRNSPTPQFYSWPSSLVVKIPGNKILVGYTSPENTLPAVGLGRSNSLCIALIYLTIGGNLLKQLAAEIFTKRSPSLLLLQECIFIGTTAR</sequence>
<evidence type="ECO:0000313" key="2">
    <source>
        <dbReference type="Proteomes" id="UP000235371"/>
    </source>
</evidence>
<organism evidence="1 2">
    <name type="scientific">Hyaloscypha bicolor E</name>
    <dbReference type="NCBI Taxonomy" id="1095630"/>
    <lineage>
        <taxon>Eukaryota</taxon>
        <taxon>Fungi</taxon>
        <taxon>Dikarya</taxon>
        <taxon>Ascomycota</taxon>
        <taxon>Pezizomycotina</taxon>
        <taxon>Leotiomycetes</taxon>
        <taxon>Helotiales</taxon>
        <taxon>Hyaloscyphaceae</taxon>
        <taxon>Hyaloscypha</taxon>
        <taxon>Hyaloscypha bicolor</taxon>
    </lineage>
</organism>
<dbReference type="EMBL" id="KZ613785">
    <property type="protein sequence ID" value="PMD61849.1"/>
    <property type="molecule type" value="Genomic_DNA"/>
</dbReference>
<gene>
    <name evidence="1" type="ORF">K444DRAFT_356879</name>
</gene>
<proteinExistence type="predicted"/>
<keyword evidence="2" id="KW-1185">Reference proteome</keyword>
<protein>
    <submittedName>
        <fullName evidence="1">Uncharacterized protein</fullName>
    </submittedName>
</protein>
<dbReference type="AlphaFoldDB" id="A0A2J6TFQ4"/>
<evidence type="ECO:0000313" key="1">
    <source>
        <dbReference type="EMBL" id="PMD61849.1"/>
    </source>
</evidence>
<reference evidence="1 2" key="1">
    <citation type="submission" date="2016-04" db="EMBL/GenBank/DDBJ databases">
        <title>A degradative enzymes factory behind the ericoid mycorrhizal symbiosis.</title>
        <authorList>
            <consortium name="DOE Joint Genome Institute"/>
            <person name="Martino E."/>
            <person name="Morin E."/>
            <person name="Grelet G."/>
            <person name="Kuo A."/>
            <person name="Kohler A."/>
            <person name="Daghino S."/>
            <person name="Barry K."/>
            <person name="Choi C."/>
            <person name="Cichocki N."/>
            <person name="Clum A."/>
            <person name="Copeland A."/>
            <person name="Hainaut M."/>
            <person name="Haridas S."/>
            <person name="Labutti K."/>
            <person name="Lindquist E."/>
            <person name="Lipzen A."/>
            <person name="Khouja H.-R."/>
            <person name="Murat C."/>
            <person name="Ohm R."/>
            <person name="Olson A."/>
            <person name="Spatafora J."/>
            <person name="Veneault-Fourrey C."/>
            <person name="Henrissat B."/>
            <person name="Grigoriev I."/>
            <person name="Martin F."/>
            <person name="Perotto S."/>
        </authorList>
    </citation>
    <scope>NUCLEOTIDE SEQUENCE [LARGE SCALE GENOMIC DNA]</scope>
    <source>
        <strain evidence="1 2">E</strain>
    </source>
</reference>
<accession>A0A2J6TFQ4</accession>
<dbReference type="InParanoid" id="A0A2J6TFQ4"/>
<name>A0A2J6TFQ4_9HELO</name>
<dbReference type="Proteomes" id="UP000235371">
    <property type="component" value="Unassembled WGS sequence"/>
</dbReference>